<dbReference type="PROSITE" id="PS50103">
    <property type="entry name" value="ZF_C3H1"/>
    <property type="match status" value="1"/>
</dbReference>
<keyword evidence="1" id="KW-0479">Metal-binding</keyword>
<reference evidence="4" key="1">
    <citation type="submission" date="2009-11" db="EMBL/GenBank/DDBJ databases">
        <authorList>
            <consortium name="US DOE Joint Genome Institute (JGI-PGF)"/>
            <person name="Ottilar R."/>
            <person name="Schmutz J."/>
            <person name="Salamov A."/>
            <person name="Cheng J.F."/>
            <person name="Lucas S."/>
            <person name="Pitluck S."/>
            <person name="Gundlach H."/>
            <person name="Guo Y."/>
            <person name="Haberer G."/>
            <person name="Nasrallah J."/>
            <person name="Mayer K.F.X."/>
            <person name="van de Peer Y."/>
            <person name="Weigel D."/>
            <person name="Grigoriev I.V."/>
        </authorList>
    </citation>
    <scope>NUCLEOTIDE SEQUENCE</scope>
    <source>
        <strain evidence="4">Nigerian</strain>
    </source>
</reference>
<protein>
    <recommendedName>
        <fullName evidence="3">C3H1-type domain-containing protein</fullName>
    </recommendedName>
</protein>
<proteinExistence type="predicted"/>
<dbReference type="InterPro" id="IPR000571">
    <property type="entry name" value="Znf_CCCH"/>
</dbReference>
<gene>
    <name evidence="4" type="ORF">XENTR_v90030751mg</name>
</gene>
<feature type="zinc finger region" description="C3H1-type" evidence="1">
    <location>
        <begin position="349"/>
        <end position="376"/>
    </location>
</feature>
<feature type="compositionally biased region" description="Basic and acidic residues" evidence="2">
    <location>
        <begin position="16"/>
        <end position="41"/>
    </location>
</feature>
<dbReference type="GO" id="GO:0008270">
    <property type="term" value="F:zinc ion binding"/>
    <property type="evidence" value="ECO:0007669"/>
    <property type="project" value="UniProtKB-KW"/>
</dbReference>
<evidence type="ECO:0000259" key="3">
    <source>
        <dbReference type="PROSITE" id="PS50103"/>
    </source>
</evidence>
<feature type="region of interest" description="Disordered" evidence="2">
    <location>
        <begin position="392"/>
        <end position="416"/>
    </location>
</feature>
<evidence type="ECO:0000256" key="1">
    <source>
        <dbReference type="PROSITE-ProRule" id="PRU00723"/>
    </source>
</evidence>
<name>A0A1B8XWI4_XENTR</name>
<evidence type="ECO:0000256" key="2">
    <source>
        <dbReference type="SAM" id="MobiDB-lite"/>
    </source>
</evidence>
<organism evidence="4">
    <name type="scientific">Xenopus tropicalis</name>
    <name type="common">Western clawed frog</name>
    <name type="synonym">Silurana tropicalis</name>
    <dbReference type="NCBI Taxonomy" id="8364"/>
    <lineage>
        <taxon>Eukaryota</taxon>
        <taxon>Metazoa</taxon>
        <taxon>Chordata</taxon>
        <taxon>Craniata</taxon>
        <taxon>Vertebrata</taxon>
        <taxon>Euteleostomi</taxon>
        <taxon>Amphibia</taxon>
        <taxon>Batrachia</taxon>
        <taxon>Anura</taxon>
        <taxon>Pipoidea</taxon>
        <taxon>Pipidae</taxon>
        <taxon>Xenopodinae</taxon>
        <taxon>Xenopus</taxon>
        <taxon>Silurana</taxon>
    </lineage>
</organism>
<feature type="domain" description="C3H1-type" evidence="3">
    <location>
        <begin position="349"/>
        <end position="376"/>
    </location>
</feature>
<reference evidence="4" key="2">
    <citation type="journal article" date="2010" name="Science">
        <title>The genome of the Western clawed frog Xenopus tropicalis.</title>
        <authorList>
            <person name="Hellsten U."/>
            <person name="Harland R.M."/>
            <person name="Gilchrist M.J."/>
            <person name="Hendrix D."/>
            <person name="Jurka J."/>
            <person name="Kapitonov V."/>
            <person name="Ovcharenko I."/>
            <person name="Putnam N.H."/>
            <person name="Shu S."/>
            <person name="Taher L."/>
            <person name="Blitz I.L."/>
            <person name="Blumberg B."/>
            <person name="Dichmann D.S."/>
            <person name="Dubchak I."/>
            <person name="Amaya E."/>
            <person name="Detter J.C."/>
            <person name="Fletcher R."/>
            <person name="Gerhard D.S."/>
            <person name="Goodstein D."/>
            <person name="Graves T."/>
            <person name="Grigoriev I.V."/>
            <person name="Grimwood J."/>
            <person name="Kawashima T."/>
            <person name="Lindquist E."/>
            <person name="Lucas S.M."/>
            <person name="Mead P.E."/>
            <person name="Mitros T."/>
            <person name="Ogino H."/>
            <person name="Ohta Y."/>
            <person name="Poliakov A.V."/>
            <person name="Pollet N."/>
            <person name="Robert J."/>
            <person name="Salamov A."/>
            <person name="Sater A.K."/>
            <person name="Schmutz J."/>
            <person name="Terry A."/>
            <person name="Vize P.D."/>
            <person name="Warren W.C."/>
            <person name="Wells D."/>
            <person name="Wills A."/>
            <person name="Wilson R.K."/>
            <person name="Zimmerman L.B."/>
            <person name="Zorn A.M."/>
            <person name="Grainger R."/>
            <person name="Grammer T."/>
            <person name="Khokha M.K."/>
            <person name="Richardson P.M."/>
            <person name="Rokhsar D.S."/>
        </authorList>
    </citation>
    <scope>NUCLEOTIDE SEQUENCE [LARGE SCALE GENOMIC DNA]</scope>
    <source>
        <strain evidence="4">Nigerian</strain>
    </source>
</reference>
<keyword evidence="1" id="KW-0862">Zinc</keyword>
<dbReference type="AlphaFoldDB" id="A0A1B8XWI4"/>
<dbReference type="PANTHER" id="PTHR35558:SF1">
    <property type="entry name" value="ENDONUCLEASE_EXONUCLEASE_PHOSPHATASE DOMAIN-CONTAINING PROTEIN"/>
    <property type="match status" value="1"/>
</dbReference>
<keyword evidence="1" id="KW-0863">Zinc-finger</keyword>
<feature type="region of interest" description="Disordered" evidence="2">
    <location>
        <begin position="132"/>
        <end position="159"/>
    </location>
</feature>
<accession>A0A1B8XWI4</accession>
<dbReference type="PANTHER" id="PTHR35558">
    <property type="entry name" value="SGNH_HYDRO DOMAIN-CONTAINING PROTEIN"/>
    <property type="match status" value="1"/>
</dbReference>
<reference evidence="4" key="3">
    <citation type="submission" date="2016-05" db="EMBL/GenBank/DDBJ databases">
        <title>WGS assembly of Xenopus tropicalis.</title>
        <authorList>
            <person name="Sessions A."/>
            <person name="Jenkins J."/>
            <person name="Mitros T."/>
            <person name="Lyons J.T."/>
            <person name="Dichmann D.S."/>
            <person name="Robert J."/>
            <person name="Harland R.M."/>
            <person name="Rokhsar D.S."/>
        </authorList>
    </citation>
    <scope>NUCLEOTIDE SEQUENCE</scope>
    <source>
        <strain evidence="4">Nigerian</strain>
    </source>
</reference>
<feature type="compositionally biased region" description="Basic and acidic residues" evidence="2">
    <location>
        <begin position="398"/>
        <end position="416"/>
    </location>
</feature>
<dbReference type="EMBL" id="KV461008">
    <property type="protein sequence ID" value="OCA15016.1"/>
    <property type="molecule type" value="Genomic_DNA"/>
</dbReference>
<feature type="region of interest" description="Disordered" evidence="2">
    <location>
        <begin position="1"/>
        <end position="47"/>
    </location>
</feature>
<sequence length="416" mass="45318">MGGANNREGIDVSLVSERRGSEGPDRETRLHGPSGDAEHTAARRAASVQPAGEQQVQVHRAQPNVVNQDMFQGFMLGLREFMEKWEVGSGQSAPQRAWADAGQSQPIGAGVRAREVVGLAQDVVTVAGGETVAPSVPADSSKEAASKTSEGGKKAEPISDAAKSQTYVCFEGPLGTHLKPEVRDKVQKGEYVDIFTLLPLERFNLDKWEKGKEHRKEEDEDRRRFRLIPRTFVNWLQAFCIFASLVGEKFPGCCSGLFCYLDSILEAHRVYGGVAWLRYDEQFRQRMSVRPSLKWDHKDIGLWLRLMNSSGAKAGQSGASSIYSSANATVQAPFHGGTAGQGQSGATVGPKKGFCFAFNEGQCKWGAGCKFRHECSGCGGAHPFTRCFKKGKFSGKSGDSKGEDHGERRRDATVAK</sequence>
<evidence type="ECO:0000313" key="4">
    <source>
        <dbReference type="EMBL" id="OCA15016.1"/>
    </source>
</evidence>
<feature type="compositionally biased region" description="Basic and acidic residues" evidence="2">
    <location>
        <begin position="140"/>
        <end position="157"/>
    </location>
</feature>